<organism evidence="3 4">
    <name type="scientific">Streptomyces bambusae</name>
    <dbReference type="NCBI Taxonomy" id="1550616"/>
    <lineage>
        <taxon>Bacteria</taxon>
        <taxon>Bacillati</taxon>
        <taxon>Actinomycetota</taxon>
        <taxon>Actinomycetes</taxon>
        <taxon>Kitasatosporales</taxon>
        <taxon>Streptomycetaceae</taxon>
        <taxon>Streptomyces</taxon>
    </lineage>
</organism>
<dbReference type="SUPFAM" id="SSF53335">
    <property type="entry name" value="S-adenosyl-L-methionine-dependent methyltransferases"/>
    <property type="match status" value="1"/>
</dbReference>
<gene>
    <name evidence="3" type="ORF">GPJ59_12515</name>
</gene>
<dbReference type="PANTHER" id="PTHR43619:SF2">
    <property type="entry name" value="S-ADENOSYL-L-METHIONINE-DEPENDENT METHYLTRANSFERASES SUPERFAMILY PROTEIN"/>
    <property type="match status" value="1"/>
</dbReference>
<dbReference type="Proteomes" id="UP000812013">
    <property type="component" value="Unassembled WGS sequence"/>
</dbReference>
<keyword evidence="2" id="KW-0808">Transferase</keyword>
<protein>
    <submittedName>
        <fullName evidence="3">Class I SAM-dependent methyltransferase</fullName>
    </submittedName>
</protein>
<sequence length="273" mass="31876">MQTKVQFTAETRNLLVALYSRAHDAKSGRPILDDRLAVRAVESIEDYDELKTQLKMRDDDAISLAIRGKEVDRWVQDFLRRHPRSVVLHLGAGLDGRVFRIDPSADVEWYDLDLPEVAQMYRDLFPERDHHHVIGASALDPDWLDAIPSDRPVLVVAEGVLVYFTEQQVRDLVTRITGRFPKGELLFDAYTPFSVKAMNKHWTVKATGHRFVWGLEDPKTLEKWDPRIEHKLEWTFTDSPYVSHMPWTSRIMCKIMNAIPVLRKYNRVMRYTF</sequence>
<comment type="caution">
    <text evidence="3">The sequence shown here is derived from an EMBL/GenBank/DDBJ whole genome shotgun (WGS) entry which is preliminary data.</text>
</comment>
<evidence type="ECO:0000256" key="1">
    <source>
        <dbReference type="ARBA" id="ARBA00022603"/>
    </source>
</evidence>
<dbReference type="InterPro" id="IPR029063">
    <property type="entry name" value="SAM-dependent_MTases_sf"/>
</dbReference>
<dbReference type="RefSeq" id="WP_219667157.1">
    <property type="nucleotide sequence ID" value="NZ_WTFF01000069.1"/>
</dbReference>
<dbReference type="PIRSF" id="PIRSF028177">
    <property type="entry name" value="Polyketide_synth_Omtfrase_TcmP"/>
    <property type="match status" value="1"/>
</dbReference>
<dbReference type="InterPro" id="IPR007213">
    <property type="entry name" value="Ppm1/Ppm2/Tcmp"/>
</dbReference>
<accession>A0ABS6Z4J6</accession>
<dbReference type="GO" id="GO:0008168">
    <property type="term" value="F:methyltransferase activity"/>
    <property type="evidence" value="ECO:0007669"/>
    <property type="project" value="UniProtKB-KW"/>
</dbReference>
<name>A0ABS6Z4J6_9ACTN</name>
<dbReference type="PANTHER" id="PTHR43619">
    <property type="entry name" value="S-ADENOSYL-L-METHIONINE-DEPENDENT METHYLTRANSFERASE YKTD-RELATED"/>
    <property type="match status" value="1"/>
</dbReference>
<evidence type="ECO:0000313" key="3">
    <source>
        <dbReference type="EMBL" id="MBW5482685.1"/>
    </source>
</evidence>
<dbReference type="GO" id="GO:0032259">
    <property type="term" value="P:methylation"/>
    <property type="evidence" value="ECO:0007669"/>
    <property type="project" value="UniProtKB-KW"/>
</dbReference>
<dbReference type="Gene3D" id="3.40.50.150">
    <property type="entry name" value="Vaccinia Virus protein VP39"/>
    <property type="match status" value="1"/>
</dbReference>
<evidence type="ECO:0000313" key="4">
    <source>
        <dbReference type="Proteomes" id="UP000812013"/>
    </source>
</evidence>
<dbReference type="Pfam" id="PF04072">
    <property type="entry name" value="LCM"/>
    <property type="match status" value="1"/>
</dbReference>
<proteinExistence type="predicted"/>
<dbReference type="EMBL" id="WTFF01000069">
    <property type="protein sequence ID" value="MBW5482685.1"/>
    <property type="molecule type" value="Genomic_DNA"/>
</dbReference>
<keyword evidence="4" id="KW-1185">Reference proteome</keyword>
<dbReference type="InterPro" id="IPR016874">
    <property type="entry name" value="TcmP-like"/>
</dbReference>
<evidence type="ECO:0000256" key="2">
    <source>
        <dbReference type="ARBA" id="ARBA00022679"/>
    </source>
</evidence>
<keyword evidence="1 3" id="KW-0489">Methyltransferase</keyword>
<reference evidence="3 4" key="1">
    <citation type="submission" date="2019-12" db="EMBL/GenBank/DDBJ databases">
        <title>Genome sequence of Streptomyces bambusae.</title>
        <authorList>
            <person name="Bansal K."/>
            <person name="Choksket S."/>
            <person name="Korpole S."/>
            <person name="Patil P.B."/>
        </authorList>
    </citation>
    <scope>NUCLEOTIDE SEQUENCE [LARGE SCALE GENOMIC DNA]</scope>
    <source>
        <strain evidence="3 4">SK60</strain>
    </source>
</reference>